<dbReference type="AlphaFoldDB" id="A0A849L1W7"/>
<keyword evidence="3 6" id="KW-0812">Transmembrane</keyword>
<feature type="transmembrane region" description="Helical" evidence="6">
    <location>
        <begin position="145"/>
        <end position="166"/>
    </location>
</feature>
<evidence type="ECO:0000256" key="1">
    <source>
        <dbReference type="ARBA" id="ARBA00004651"/>
    </source>
</evidence>
<evidence type="ECO:0000256" key="2">
    <source>
        <dbReference type="ARBA" id="ARBA00022475"/>
    </source>
</evidence>
<sequence>MSEELLELVPDLGPPLLALVVALAALGLPLPATLALVMSGALAAAGEMDLAAVLAAAFLGAVAGDHAGYALGRLSRGSLRRWLTANRRRAEGLRRAEAAVQRHGMAAVFLSRWLLAPLGPPTNIAAGAAALPLARFTAADLAGEVVWVGLYAGLGYAFSGSIAGLVTLAGDLVWLAFSLGAAMWLGARLLTALRR</sequence>
<dbReference type="InterPro" id="IPR051311">
    <property type="entry name" value="DedA_domain"/>
</dbReference>
<keyword evidence="4 6" id="KW-1133">Transmembrane helix</keyword>
<reference evidence="8 9" key="1">
    <citation type="submission" date="2020-05" db="EMBL/GenBank/DDBJ databases">
        <title>Gimesia benthica sp. nov., a novel planctomycete isolated from a deep-sea water sample of the Northwest Indian Ocean.</title>
        <authorList>
            <person name="Wang J."/>
            <person name="Ruan C."/>
            <person name="Song L."/>
            <person name="Zhu Y."/>
            <person name="Li A."/>
            <person name="Zheng X."/>
            <person name="Wang L."/>
            <person name="Lu Z."/>
            <person name="Huang Y."/>
            <person name="Du W."/>
            <person name="Zhou Y."/>
            <person name="Huang L."/>
            <person name="Dai X."/>
        </authorList>
    </citation>
    <scope>NUCLEOTIDE SEQUENCE [LARGE SCALE GENOMIC DNA]</scope>
    <source>
        <strain evidence="8 9">YYQ-30</strain>
    </source>
</reference>
<keyword evidence="5 6" id="KW-0472">Membrane</keyword>
<dbReference type="Pfam" id="PF09335">
    <property type="entry name" value="VTT_dom"/>
    <property type="match status" value="1"/>
</dbReference>
<dbReference type="EMBL" id="JABFBC010000001">
    <property type="protein sequence ID" value="NNU80263.1"/>
    <property type="molecule type" value="Genomic_DNA"/>
</dbReference>
<feature type="transmembrane region" description="Helical" evidence="6">
    <location>
        <begin position="16"/>
        <end position="38"/>
    </location>
</feature>
<proteinExistence type="predicted"/>
<feature type="domain" description="VTT" evidence="7">
    <location>
        <begin position="31"/>
        <end position="156"/>
    </location>
</feature>
<evidence type="ECO:0000256" key="4">
    <source>
        <dbReference type="ARBA" id="ARBA00022989"/>
    </source>
</evidence>
<feature type="transmembrane region" description="Helical" evidence="6">
    <location>
        <begin position="172"/>
        <end position="191"/>
    </location>
</feature>
<feature type="transmembrane region" description="Helical" evidence="6">
    <location>
        <begin position="113"/>
        <end position="133"/>
    </location>
</feature>
<comment type="caution">
    <text evidence="8">The sequence shown here is derived from an EMBL/GenBank/DDBJ whole genome shotgun (WGS) entry which is preliminary data.</text>
</comment>
<feature type="transmembrane region" description="Helical" evidence="6">
    <location>
        <begin position="50"/>
        <end position="71"/>
    </location>
</feature>
<dbReference type="PANTHER" id="PTHR42709">
    <property type="entry name" value="ALKALINE PHOSPHATASE LIKE PROTEIN"/>
    <property type="match status" value="1"/>
</dbReference>
<evidence type="ECO:0000259" key="7">
    <source>
        <dbReference type="Pfam" id="PF09335"/>
    </source>
</evidence>
<dbReference type="GO" id="GO:0005886">
    <property type="term" value="C:plasma membrane"/>
    <property type="evidence" value="ECO:0007669"/>
    <property type="project" value="UniProtKB-SubCell"/>
</dbReference>
<protein>
    <submittedName>
        <fullName evidence="8">DedA family protein</fullName>
    </submittedName>
</protein>
<evidence type="ECO:0000256" key="6">
    <source>
        <dbReference type="SAM" id="Phobius"/>
    </source>
</evidence>
<evidence type="ECO:0000256" key="3">
    <source>
        <dbReference type="ARBA" id="ARBA00022692"/>
    </source>
</evidence>
<keyword evidence="2" id="KW-1003">Cell membrane</keyword>
<name>A0A849L1W7_9RHOB</name>
<keyword evidence="9" id="KW-1185">Reference proteome</keyword>
<gene>
    <name evidence="8" type="ORF">HMH01_07400</name>
</gene>
<evidence type="ECO:0000313" key="8">
    <source>
        <dbReference type="EMBL" id="NNU80263.1"/>
    </source>
</evidence>
<evidence type="ECO:0000256" key="5">
    <source>
        <dbReference type="ARBA" id="ARBA00023136"/>
    </source>
</evidence>
<dbReference type="RefSeq" id="WP_171323875.1">
    <property type="nucleotide sequence ID" value="NZ_JABFBC010000001.1"/>
</dbReference>
<dbReference type="InterPro" id="IPR032816">
    <property type="entry name" value="VTT_dom"/>
</dbReference>
<dbReference type="PANTHER" id="PTHR42709:SF6">
    <property type="entry name" value="UNDECAPRENYL PHOSPHATE TRANSPORTER A"/>
    <property type="match status" value="1"/>
</dbReference>
<accession>A0A849L1W7</accession>
<comment type="subcellular location">
    <subcellularLocation>
        <location evidence="1">Cell membrane</location>
        <topology evidence="1">Multi-pass membrane protein</topology>
    </subcellularLocation>
</comment>
<organism evidence="8 9">
    <name type="scientific">Halovulum dunhuangense</name>
    <dbReference type="NCBI Taxonomy" id="1505036"/>
    <lineage>
        <taxon>Bacteria</taxon>
        <taxon>Pseudomonadati</taxon>
        <taxon>Pseudomonadota</taxon>
        <taxon>Alphaproteobacteria</taxon>
        <taxon>Rhodobacterales</taxon>
        <taxon>Paracoccaceae</taxon>
        <taxon>Halovulum</taxon>
    </lineage>
</organism>
<evidence type="ECO:0000313" key="9">
    <source>
        <dbReference type="Proteomes" id="UP000572377"/>
    </source>
</evidence>
<dbReference type="Proteomes" id="UP000572377">
    <property type="component" value="Unassembled WGS sequence"/>
</dbReference>